<dbReference type="Proteomes" id="UP000320176">
    <property type="component" value="Unassembled WGS sequence"/>
</dbReference>
<evidence type="ECO:0000313" key="3">
    <source>
        <dbReference type="EMBL" id="TWT89335.1"/>
    </source>
</evidence>
<name>A0A5C5ZQJ9_9BACT</name>
<organism evidence="3 4">
    <name type="scientific">Stieleria varia</name>
    <dbReference type="NCBI Taxonomy" id="2528005"/>
    <lineage>
        <taxon>Bacteria</taxon>
        <taxon>Pseudomonadati</taxon>
        <taxon>Planctomycetota</taxon>
        <taxon>Planctomycetia</taxon>
        <taxon>Pirellulales</taxon>
        <taxon>Pirellulaceae</taxon>
        <taxon>Stieleria</taxon>
    </lineage>
</organism>
<feature type="signal peptide" evidence="1">
    <location>
        <begin position="1"/>
        <end position="34"/>
    </location>
</feature>
<reference evidence="3 4" key="1">
    <citation type="submission" date="2019-02" db="EMBL/GenBank/DDBJ databases">
        <title>Deep-cultivation of Planctomycetes and their phenomic and genomic characterization uncovers novel biology.</title>
        <authorList>
            <person name="Wiegand S."/>
            <person name="Jogler M."/>
            <person name="Boedeker C."/>
            <person name="Pinto D."/>
            <person name="Vollmers J."/>
            <person name="Rivas-Marin E."/>
            <person name="Kohn T."/>
            <person name="Peeters S.H."/>
            <person name="Heuer A."/>
            <person name="Rast P."/>
            <person name="Oberbeckmann S."/>
            <person name="Bunk B."/>
            <person name="Jeske O."/>
            <person name="Meyerdierks A."/>
            <person name="Storesund J.E."/>
            <person name="Kallscheuer N."/>
            <person name="Luecker S."/>
            <person name="Lage O.M."/>
            <person name="Pohl T."/>
            <person name="Merkel B.J."/>
            <person name="Hornburger P."/>
            <person name="Mueller R.-W."/>
            <person name="Bruemmer F."/>
            <person name="Labrenz M."/>
            <person name="Spormann A.M."/>
            <person name="Op Den Camp H."/>
            <person name="Overmann J."/>
            <person name="Amann R."/>
            <person name="Jetten M.S.M."/>
            <person name="Mascher T."/>
            <person name="Medema M.H."/>
            <person name="Devos D.P."/>
            <person name="Kaster A.-K."/>
            <person name="Ovreas L."/>
            <person name="Rohde M."/>
            <person name="Galperin M.Y."/>
            <person name="Jogler C."/>
        </authorList>
    </citation>
    <scope>NUCLEOTIDE SEQUENCE [LARGE SCALE GENOMIC DNA]</scope>
    <source>
        <strain evidence="3 4">Pla52n</strain>
    </source>
</reference>
<keyword evidence="4" id="KW-1185">Reference proteome</keyword>
<feature type="chain" id="PRO_5022857683" description="Alginate export domain-containing protein" evidence="1">
    <location>
        <begin position="35"/>
        <end position="564"/>
    </location>
</feature>
<comment type="caution">
    <text evidence="3">The sequence shown here is derived from an EMBL/GenBank/DDBJ whole genome shotgun (WGS) entry which is preliminary data.</text>
</comment>
<dbReference type="AlphaFoldDB" id="A0A5C5ZQJ9"/>
<evidence type="ECO:0000256" key="1">
    <source>
        <dbReference type="SAM" id="SignalP"/>
    </source>
</evidence>
<feature type="domain" description="Alginate export" evidence="2">
    <location>
        <begin position="166"/>
        <end position="547"/>
    </location>
</feature>
<evidence type="ECO:0000313" key="4">
    <source>
        <dbReference type="Proteomes" id="UP000320176"/>
    </source>
</evidence>
<dbReference type="EMBL" id="SJPN01000024">
    <property type="protein sequence ID" value="TWT89335.1"/>
    <property type="molecule type" value="Genomic_DNA"/>
</dbReference>
<dbReference type="RefSeq" id="WP_231742855.1">
    <property type="nucleotide sequence ID" value="NZ_CP151726.1"/>
</dbReference>
<protein>
    <recommendedName>
        <fullName evidence="2">Alginate export domain-containing protein</fullName>
    </recommendedName>
</protein>
<sequence length="564" mass="62411" precursor="true">MKSRFTRIRRRAFALAVFATLGSVPALSSIPAFAEAPAENMAWGELETTAVIDLNASEAIDGPIQQVSADDPVAPLVDAPADTSETTEPIPAPVIEYADMAPTAAPCACCNSTCCTKKKKDAATDKMKGAIKGVFYLNDYSYLNDKCYDGPSFCGDSLKGMLNGHLDVGGEARVRYHHENNMRGLGLTGRDDEFFLTRYRMFANLRLSENLRVYGEYLYADSAGEVFNNRPIEENRGELQNMFVDVNLTDSVSVRGGRQELLFGAQRLISPLDWANTRRTFDGGRVTYKGDDWNLDGFFVHPVNRDAAHEDKLDTTNNDVDFYGVYGSRKGTALGDLDVYYLALDDSVLDFDYHTLGSRVSGETDGKTMYDFEGGVQFGSNSPGFGDHSAGFMTGGLGRKLNLSLGGNDWNPVVWAWYDWASGGDDVPAARGDASFDHLFPLAHKYNGFMDLFGRRNLHDVNFQFITPLMTPKVNLLLWYHHFFLDQATTPYGVTMAPFNAANAAGDRELGQEIDVLFNVNINPRNNVLVGYSHFNAGAYYDTTVGVPTNADADFFYFQYQTQF</sequence>
<dbReference type="Pfam" id="PF13372">
    <property type="entry name" value="Alginate_exp"/>
    <property type="match status" value="1"/>
</dbReference>
<dbReference type="InterPro" id="IPR025388">
    <property type="entry name" value="Alginate_export_dom"/>
</dbReference>
<evidence type="ECO:0000259" key="2">
    <source>
        <dbReference type="Pfam" id="PF13372"/>
    </source>
</evidence>
<keyword evidence="1" id="KW-0732">Signal</keyword>
<dbReference type="InterPro" id="IPR053728">
    <property type="entry name" value="Alginate_Permeability_Chnl"/>
</dbReference>
<dbReference type="Gene3D" id="2.40.160.100">
    <property type="match status" value="1"/>
</dbReference>
<proteinExistence type="predicted"/>
<accession>A0A5C5ZQJ9</accession>
<gene>
    <name evidence="3" type="ORF">Pla52n_68370</name>
</gene>